<dbReference type="SUPFAM" id="SSF88713">
    <property type="entry name" value="Glycoside hydrolase/deacetylase"/>
    <property type="match status" value="1"/>
</dbReference>
<dbReference type="OrthoDB" id="2125469at2759"/>
<name>A0A2H3DA28_ARMGA</name>
<dbReference type="InterPro" id="IPR011330">
    <property type="entry name" value="Glyco_hydro/deAcase_b/a-brl"/>
</dbReference>
<evidence type="ECO:0000313" key="2">
    <source>
        <dbReference type="Proteomes" id="UP000217790"/>
    </source>
</evidence>
<gene>
    <name evidence="1" type="ORF">ARMGADRAFT_1080892</name>
</gene>
<organism evidence="1 2">
    <name type="scientific">Armillaria gallica</name>
    <name type="common">Bulbous honey fungus</name>
    <name type="synonym">Armillaria bulbosa</name>
    <dbReference type="NCBI Taxonomy" id="47427"/>
    <lineage>
        <taxon>Eukaryota</taxon>
        <taxon>Fungi</taxon>
        <taxon>Dikarya</taxon>
        <taxon>Basidiomycota</taxon>
        <taxon>Agaricomycotina</taxon>
        <taxon>Agaricomycetes</taxon>
        <taxon>Agaricomycetidae</taxon>
        <taxon>Agaricales</taxon>
        <taxon>Marasmiineae</taxon>
        <taxon>Physalacriaceae</taxon>
        <taxon>Armillaria</taxon>
    </lineage>
</organism>
<dbReference type="AlphaFoldDB" id="A0A2H3DA28"/>
<proteinExistence type="predicted"/>
<reference evidence="2" key="1">
    <citation type="journal article" date="2017" name="Nat. Ecol. Evol.">
        <title>Genome expansion and lineage-specific genetic innovations in the forest pathogenic fungi Armillaria.</title>
        <authorList>
            <person name="Sipos G."/>
            <person name="Prasanna A.N."/>
            <person name="Walter M.C."/>
            <person name="O'Connor E."/>
            <person name="Balint B."/>
            <person name="Krizsan K."/>
            <person name="Kiss B."/>
            <person name="Hess J."/>
            <person name="Varga T."/>
            <person name="Slot J."/>
            <person name="Riley R."/>
            <person name="Boka B."/>
            <person name="Rigling D."/>
            <person name="Barry K."/>
            <person name="Lee J."/>
            <person name="Mihaltcheva S."/>
            <person name="LaButti K."/>
            <person name="Lipzen A."/>
            <person name="Waldron R."/>
            <person name="Moloney N.M."/>
            <person name="Sperisen C."/>
            <person name="Kredics L."/>
            <person name="Vagvoelgyi C."/>
            <person name="Patrignani A."/>
            <person name="Fitzpatrick D."/>
            <person name="Nagy I."/>
            <person name="Doyle S."/>
            <person name="Anderson J.B."/>
            <person name="Grigoriev I.V."/>
            <person name="Gueldener U."/>
            <person name="Muensterkoetter M."/>
            <person name="Nagy L.G."/>
        </authorList>
    </citation>
    <scope>NUCLEOTIDE SEQUENCE [LARGE SCALE GENOMIC DNA]</scope>
    <source>
        <strain evidence="2">Ar21-2</strain>
    </source>
</reference>
<dbReference type="InParanoid" id="A0A2H3DA28"/>
<dbReference type="GO" id="GO:0005975">
    <property type="term" value="P:carbohydrate metabolic process"/>
    <property type="evidence" value="ECO:0007669"/>
    <property type="project" value="InterPro"/>
</dbReference>
<dbReference type="Proteomes" id="UP000217790">
    <property type="component" value="Unassembled WGS sequence"/>
</dbReference>
<evidence type="ECO:0008006" key="3">
    <source>
        <dbReference type="Google" id="ProtNLM"/>
    </source>
</evidence>
<keyword evidence="2" id="KW-1185">Reference proteome</keyword>
<dbReference type="STRING" id="47427.A0A2H3DA28"/>
<accession>A0A2H3DA28</accession>
<protein>
    <recommendedName>
        <fullName evidence="3">Chitin deacetylase</fullName>
    </recommendedName>
</protein>
<dbReference type="EMBL" id="KZ293659">
    <property type="protein sequence ID" value="PBK92091.1"/>
    <property type="molecule type" value="Genomic_DNA"/>
</dbReference>
<sequence>MSVGNRGELFFWYPEPGDTRDKWRSSWDQVMNKPANDLSNMLVRRDDKTDDESTFQHTWAHKDLATLSLSEVDDEFTQVDSRQRTQSKRDYLGFRVRPLLSSIWISSHVSNSGDSVGVSAAQCNARYDALVASHPNNILTLNHETYESTATTVLPHAIQVLKRAGYNLVTVAECLGLPLYLSVGKVGTKDSIVFPEITITSFTETGQAESSIKVPLQRSYTGRIPVIPSSLADTPCATLGIPGLLDLFNTTLGTSRTLDTTSLSSVLEKNNYDFGTVYGRLRAVWSTAKHGTVRGELRRREANDRKM</sequence>
<dbReference type="Gene3D" id="3.20.20.370">
    <property type="entry name" value="Glycoside hydrolase/deacetylase"/>
    <property type="match status" value="1"/>
</dbReference>
<evidence type="ECO:0000313" key="1">
    <source>
        <dbReference type="EMBL" id="PBK92091.1"/>
    </source>
</evidence>